<dbReference type="InterPro" id="IPR047548">
    <property type="entry name" value="Rcat_RBR_RNF14"/>
</dbReference>
<dbReference type="CDD" id="cd20339">
    <property type="entry name" value="BRcat_RBR_RNF216"/>
    <property type="match status" value="1"/>
</dbReference>
<evidence type="ECO:0000256" key="6">
    <source>
        <dbReference type="ARBA" id="ARBA00022786"/>
    </source>
</evidence>
<feature type="region of interest" description="Disordered" evidence="8">
    <location>
        <begin position="906"/>
        <end position="926"/>
    </location>
</feature>
<feature type="region of interest" description="Disordered" evidence="8">
    <location>
        <begin position="23"/>
        <end position="181"/>
    </location>
</feature>
<dbReference type="PROSITE" id="PS51873">
    <property type="entry name" value="TRIAD"/>
    <property type="match status" value="1"/>
</dbReference>
<evidence type="ECO:0000256" key="4">
    <source>
        <dbReference type="ARBA" id="ARBA00022737"/>
    </source>
</evidence>
<accession>W2S277</accession>
<keyword evidence="11" id="KW-1185">Reference proteome</keyword>
<keyword evidence="3" id="KW-0479">Metal-binding</keyword>
<sequence>MAFKNALQQLDASLGQHTNSLSSKMAGLRLNNAHTKPPRDFRSVATARPRPDLVEISDDSDSIEPSRHQYHRSPLQRPDTPDPRVPVGGGSISDPAMLSDSDETFSLDQPARVRARPTKRPKLHHEHHLQPRDKVSPPTRPFKTEQPERLPDIARRGHTRPHPDYSDYSGPLQPAARTKEETEPPYYYDAELDMHMYRGSGFERFPVAIGTFEGHKELCEKWDREPAAISQVSQSVDLSPQESHFRKCEDQALSAALEILPDIEHAFVREQFNLLSRQNPQLAPEQLSADLLISHFLELPDYNKADRKDKKPTTEPSPDGTGVTIPFNKHFQQRPSYLKEAVMLLAWQFRHVPTCYIFKVVEEKTSIYESYLHIHALDTNYYSLPSSQRPYRRMKQPRQNIEKKYTKKTHELRDHEAYPHWINEIQAAKQHIERETIKSNEKQKDAAAEEANLEQHRANGWLVECRVCFDTETPMNRAVICTGENGHFFCFSCVAQLAETQAGMLKYEMLCMDESGCKAALDPEGVGQAVPIKTVDRLALNQQQAEIAAADLEGLEQCPYCEFRAIMDPVETAVVFQCFNPDCRRASCRKCRQDAHVPKSCEEVRAERGLSERHLVEEARSESVMRPCPKCKVKIMKEHGCNKMACTQCGCLMCYLCKIDISRTGYEHFNKPGSKCQLYDRNTNALHDEEADAAELEAIKKVKAQNADLDVNLLQIETGKAKKPRAQPDNDISAGLALEGDRHGLQQHLADLHVAGQRLRDVAAAMRALPAGNELPREPPLFQRAAGMYGPGAVAQRAQRDQRAMHEVARARAAVRGNAGRQPPPMPEMDHVRIDQARDLPNFNAYLPAQLQLRDNQQQNFHGLHMGLPDLGDYANFPQREEQRMNGEFARWEADLDALIQPLAPPALPAQHQPPQRPAYAGYPLPARPPQPHQALNAVNLDQLNDQNEGNGGGGWARLYGWLPFNFQ</sequence>
<keyword evidence="6" id="KW-0833">Ubl conjugation pathway</keyword>
<dbReference type="RefSeq" id="XP_008716568.1">
    <property type="nucleotide sequence ID" value="XM_008718346.1"/>
</dbReference>
<reference evidence="10 11" key="1">
    <citation type="submission" date="2013-03" db="EMBL/GenBank/DDBJ databases">
        <title>The Genome Sequence of Phialophora europaea CBS 101466.</title>
        <authorList>
            <consortium name="The Broad Institute Genomics Platform"/>
            <person name="Cuomo C."/>
            <person name="de Hoog S."/>
            <person name="Gorbushina A."/>
            <person name="Walker B."/>
            <person name="Young S.K."/>
            <person name="Zeng Q."/>
            <person name="Gargeya S."/>
            <person name="Fitzgerald M."/>
            <person name="Haas B."/>
            <person name="Abouelleil A."/>
            <person name="Allen A.W."/>
            <person name="Alvarado L."/>
            <person name="Arachchi H.M."/>
            <person name="Berlin A.M."/>
            <person name="Chapman S.B."/>
            <person name="Gainer-Dewar J."/>
            <person name="Goldberg J."/>
            <person name="Griggs A."/>
            <person name="Gujja S."/>
            <person name="Hansen M."/>
            <person name="Howarth C."/>
            <person name="Imamovic A."/>
            <person name="Ireland A."/>
            <person name="Larimer J."/>
            <person name="McCowan C."/>
            <person name="Murphy C."/>
            <person name="Pearson M."/>
            <person name="Poon T.W."/>
            <person name="Priest M."/>
            <person name="Roberts A."/>
            <person name="Saif S."/>
            <person name="Shea T."/>
            <person name="Sisk P."/>
            <person name="Sykes S."/>
            <person name="Wortman J."/>
            <person name="Nusbaum C."/>
            <person name="Birren B."/>
        </authorList>
    </citation>
    <scope>NUCLEOTIDE SEQUENCE [LARGE SCALE GENOMIC DNA]</scope>
    <source>
        <strain evidence="10 11">CBS 101466</strain>
    </source>
</reference>
<feature type="compositionally biased region" description="Basic and acidic residues" evidence="8">
    <location>
        <begin position="304"/>
        <end position="313"/>
    </location>
</feature>
<proteinExistence type="predicted"/>
<feature type="compositionally biased region" description="Basic and acidic residues" evidence="8">
    <location>
        <begin position="142"/>
        <end position="165"/>
    </location>
</feature>
<feature type="compositionally biased region" description="Basic residues" evidence="8">
    <location>
        <begin position="113"/>
        <end position="127"/>
    </location>
</feature>
<comment type="pathway">
    <text evidence="1">Protein modification; protein ubiquitination.</text>
</comment>
<dbReference type="InterPro" id="IPR051628">
    <property type="entry name" value="LUBAC_E3_Ligases"/>
</dbReference>
<dbReference type="CDD" id="cd20354">
    <property type="entry name" value="Rcat_RBR_RNF14"/>
    <property type="match status" value="1"/>
</dbReference>
<evidence type="ECO:0000256" key="5">
    <source>
        <dbReference type="ARBA" id="ARBA00022771"/>
    </source>
</evidence>
<dbReference type="PANTHER" id="PTHR22770:SF47">
    <property type="entry name" value="E3 UBIQUITIN-PROTEIN LIGASE RNF216"/>
    <property type="match status" value="1"/>
</dbReference>
<evidence type="ECO:0000256" key="2">
    <source>
        <dbReference type="ARBA" id="ARBA00022679"/>
    </source>
</evidence>
<dbReference type="GO" id="GO:0008270">
    <property type="term" value="F:zinc ion binding"/>
    <property type="evidence" value="ECO:0007669"/>
    <property type="project" value="UniProtKB-KW"/>
</dbReference>
<dbReference type="PANTHER" id="PTHR22770">
    <property type="entry name" value="UBIQUITIN CONJUGATING ENZYME 7 INTERACTING PROTEIN-RELATED"/>
    <property type="match status" value="1"/>
</dbReference>
<feature type="region of interest" description="Disordered" evidence="8">
    <location>
        <begin position="304"/>
        <end position="326"/>
    </location>
</feature>
<dbReference type="InParanoid" id="W2S277"/>
<dbReference type="Gene3D" id="1.20.120.1750">
    <property type="match status" value="1"/>
</dbReference>
<evidence type="ECO:0000259" key="9">
    <source>
        <dbReference type="PROSITE" id="PS51873"/>
    </source>
</evidence>
<gene>
    <name evidence="10" type="ORF">HMPREF1541_03998</name>
</gene>
<dbReference type="eggNOG" id="KOG1812">
    <property type="taxonomic scope" value="Eukaryota"/>
</dbReference>
<dbReference type="EMBL" id="KB822719">
    <property type="protein sequence ID" value="ETN42059.1"/>
    <property type="molecule type" value="Genomic_DNA"/>
</dbReference>
<dbReference type="Pfam" id="PF26200">
    <property type="entry name" value="Rcat_RNF216"/>
    <property type="match status" value="1"/>
</dbReference>
<organism evidence="10 11">
    <name type="scientific">Cyphellophora europaea (strain CBS 101466)</name>
    <name type="common">Phialophora europaea</name>
    <dbReference type="NCBI Taxonomy" id="1220924"/>
    <lineage>
        <taxon>Eukaryota</taxon>
        <taxon>Fungi</taxon>
        <taxon>Dikarya</taxon>
        <taxon>Ascomycota</taxon>
        <taxon>Pezizomycotina</taxon>
        <taxon>Eurotiomycetes</taxon>
        <taxon>Chaetothyriomycetidae</taxon>
        <taxon>Chaetothyriales</taxon>
        <taxon>Cyphellophoraceae</taxon>
        <taxon>Cyphellophora</taxon>
    </lineage>
</organism>
<protein>
    <recommendedName>
        <fullName evidence="9">RING-type domain-containing protein</fullName>
    </recommendedName>
</protein>
<feature type="compositionally biased region" description="Low complexity" evidence="8">
    <location>
        <begin position="909"/>
        <end position="921"/>
    </location>
</feature>
<dbReference type="GO" id="GO:0016740">
    <property type="term" value="F:transferase activity"/>
    <property type="evidence" value="ECO:0007669"/>
    <property type="project" value="UniProtKB-KW"/>
</dbReference>
<name>W2S277_CYPE1</name>
<dbReference type="HOGENOM" id="CLU_306092_0_0_1"/>
<evidence type="ECO:0000256" key="3">
    <source>
        <dbReference type="ARBA" id="ARBA00022723"/>
    </source>
</evidence>
<keyword evidence="7" id="KW-0862">Zinc</keyword>
<dbReference type="GeneID" id="19971337"/>
<dbReference type="STRING" id="1220924.W2S277"/>
<evidence type="ECO:0000256" key="8">
    <source>
        <dbReference type="SAM" id="MobiDB-lite"/>
    </source>
</evidence>
<keyword evidence="5" id="KW-0863">Zinc-finger</keyword>
<evidence type="ECO:0000256" key="7">
    <source>
        <dbReference type="ARBA" id="ARBA00022833"/>
    </source>
</evidence>
<dbReference type="VEuPathDB" id="FungiDB:HMPREF1541_03998"/>
<dbReference type="InterPro" id="IPR047545">
    <property type="entry name" value="BRcat_RBR_RNF216"/>
</dbReference>
<keyword evidence="2" id="KW-0808">Transferase</keyword>
<dbReference type="InterPro" id="IPR044066">
    <property type="entry name" value="TRIAD_supradom"/>
</dbReference>
<dbReference type="Proteomes" id="UP000030752">
    <property type="component" value="Unassembled WGS sequence"/>
</dbReference>
<feature type="domain" description="RING-type" evidence="9">
    <location>
        <begin position="461"/>
        <end position="680"/>
    </location>
</feature>
<dbReference type="SUPFAM" id="SSF57850">
    <property type="entry name" value="RING/U-box"/>
    <property type="match status" value="1"/>
</dbReference>
<keyword evidence="4" id="KW-0677">Repeat</keyword>
<evidence type="ECO:0000313" key="10">
    <source>
        <dbReference type="EMBL" id="ETN42059.1"/>
    </source>
</evidence>
<evidence type="ECO:0000313" key="11">
    <source>
        <dbReference type="Proteomes" id="UP000030752"/>
    </source>
</evidence>
<dbReference type="AlphaFoldDB" id="W2S277"/>
<dbReference type="OrthoDB" id="10009520at2759"/>
<evidence type="ECO:0000256" key="1">
    <source>
        <dbReference type="ARBA" id="ARBA00004906"/>
    </source>
</evidence>